<evidence type="ECO:0000313" key="2">
    <source>
        <dbReference type="EMBL" id="ACK74024.1"/>
    </source>
</evidence>
<sequence length="221" mass="25816">MTQAESDKRQKKCALGFDCAGMMQIPGIDPADCDNYVTCRVAKGLHPDEEIELRMRQEREQRHQEWLLRAAIDRQQMEENMIVIRTTRRRIAKQMLMERGCPQTVESLGVLETYNEVMDLLVQLSQHLNSYNDEYVAPPCVEAHSYKVKRPGGMYTYNKLTAKENIFEPEERDDKVKVIHLSHNDDPRNLIARDGIERRNKLLQTKTKLTEIARLIRECLD</sequence>
<evidence type="ECO:0000313" key="3">
    <source>
        <dbReference type="Proteomes" id="UP000002384"/>
    </source>
</evidence>
<geneLocation type="plasmid" evidence="2 3">
    <name>pP742402</name>
</geneLocation>
<reference evidence="3" key="3">
    <citation type="journal article" date="2011" name="MBio">
        <title>Novel metabolic attributes of the genus Cyanothece, comprising a group of unicellular nitrogen-fixing Cyanobacteria.</title>
        <authorList>
            <person name="Bandyopadhyay A."/>
            <person name="Elvitigala T."/>
            <person name="Welsh E."/>
            <person name="Stockel J."/>
            <person name="Liberton M."/>
            <person name="Min H."/>
            <person name="Sherman L.A."/>
            <person name="Pakrasi H.B."/>
        </authorList>
    </citation>
    <scope>NUCLEOTIDE SEQUENCE [LARGE SCALE GENOMIC DNA]</scope>
    <source>
        <strain evidence="3">PCC 7424</strain>
        <plasmid evidence="3">pP742401</plasmid>
        <plasmid evidence="3">pP742402</plasmid>
    </source>
</reference>
<geneLocation type="plasmid" evidence="1 3">
    <name>pP742401</name>
</geneLocation>
<reference evidence="1" key="1">
    <citation type="submission" date="2008-12" db="EMBL/GenBank/DDBJ databases">
        <title>Complete sequence of plasmid1 of Cyanothece sp. PCC 7424.</title>
        <authorList>
            <consortium name="US DOE Joint Genome Institute"/>
            <person name="Lucas S."/>
            <person name="Copeland A."/>
            <person name="Lapidus A."/>
            <person name="Glavina del Rio T."/>
            <person name="Dalin E."/>
            <person name="Tice H."/>
            <person name="Bruce D."/>
            <person name="Goodwin L."/>
            <person name="Pitluck S."/>
            <person name="Chertkov O."/>
            <person name="Brettin T."/>
            <person name="Detter J.C."/>
            <person name="Han C."/>
            <person name="Larimer F."/>
            <person name="Land M."/>
            <person name="Hauser L."/>
            <person name="Kyrpides N."/>
            <person name="Mikhailova N."/>
            <person name="Liberton M."/>
            <person name="Stoeckel J."/>
            <person name="Banerjee A."/>
            <person name="Singh A."/>
            <person name="Page L."/>
            <person name="Sato H."/>
            <person name="Zhao L."/>
            <person name="Sherman L."/>
            <person name="Pakrasi H."/>
            <person name="Richardson P."/>
        </authorList>
    </citation>
    <scope>NUCLEOTIDE SEQUENCE</scope>
    <source>
        <strain evidence="1">PCC 7424</strain>
        <plasmid evidence="1">pP742401</plasmid>
    </source>
</reference>
<evidence type="ECO:0000313" key="1">
    <source>
        <dbReference type="EMBL" id="ACK73758.1"/>
    </source>
</evidence>
<dbReference type="EMBL" id="CP001293">
    <property type="protein sequence ID" value="ACK74024.1"/>
    <property type="molecule type" value="Genomic_DNA"/>
</dbReference>
<dbReference type="EMBL" id="CP001292">
    <property type="protein sequence ID" value="ACK73758.1"/>
    <property type="molecule type" value="Genomic_DNA"/>
</dbReference>
<dbReference type="eggNOG" id="ENOG502ZCM2">
    <property type="taxonomic scope" value="Bacteria"/>
</dbReference>
<dbReference type="KEGG" id="cyc:PCC7424_5452"/>
<dbReference type="Proteomes" id="UP000002384">
    <property type="component" value="Plasmid pP742402"/>
</dbReference>
<accession>B7KLT6</accession>
<gene>
    <name evidence="2" type="ordered locus">PCC7424_5452</name>
    <name evidence="1" type="ordered locus">PCC7424_5691</name>
</gene>
<protein>
    <submittedName>
        <fullName evidence="1">Uncharacterized protein</fullName>
    </submittedName>
</protein>
<dbReference type="AlphaFoldDB" id="B7KLT6"/>
<keyword evidence="3" id="KW-1185">Reference proteome</keyword>
<dbReference type="Proteomes" id="UP000002384">
    <property type="component" value="Plasmid pP742401"/>
</dbReference>
<name>B7KLT6_GLOC7</name>
<proteinExistence type="predicted"/>
<dbReference type="RefSeq" id="WP_012599531.1">
    <property type="nucleotide sequence ID" value="NC_011737.1"/>
</dbReference>
<keyword evidence="1" id="KW-0614">Plasmid</keyword>
<organism evidence="1 3">
    <name type="scientific">Gloeothece citriformis (strain PCC 7424)</name>
    <name type="common">Cyanothece sp. (strain PCC 7424)</name>
    <dbReference type="NCBI Taxonomy" id="65393"/>
    <lineage>
        <taxon>Bacteria</taxon>
        <taxon>Bacillati</taxon>
        <taxon>Cyanobacteriota</taxon>
        <taxon>Cyanophyceae</taxon>
        <taxon>Oscillatoriophycideae</taxon>
        <taxon>Chroococcales</taxon>
        <taxon>Aphanothecaceae</taxon>
        <taxon>Gloeothece</taxon>
        <taxon>Gloeothece citriformis</taxon>
    </lineage>
</organism>
<reference evidence="2" key="2">
    <citation type="submission" date="2008-12" db="EMBL/GenBank/DDBJ databases">
        <title>Complete sequence of plasmid2 of Cyanothece sp. PCC 7424.</title>
        <authorList>
            <consortium name="US DOE Joint Genome Institute"/>
            <person name="Lucas S."/>
            <person name="Copeland A."/>
            <person name="Lapidus A."/>
            <person name="Glavina del Rio T."/>
            <person name="Dalin E."/>
            <person name="Tice H."/>
            <person name="Bruce D."/>
            <person name="Goodwin L."/>
            <person name="Pitluck S."/>
            <person name="Chertkov O."/>
            <person name="Brettin T."/>
            <person name="Detter J.C."/>
            <person name="Han C."/>
            <person name="Larimer F."/>
            <person name="Land M."/>
            <person name="Hauser L."/>
            <person name="Kyrpides N."/>
            <person name="Mikhailova N."/>
            <person name="Liberton M."/>
            <person name="Stoeckel J."/>
            <person name="Banerjee A."/>
            <person name="Singh A."/>
            <person name="Page L."/>
            <person name="Sato H."/>
            <person name="Zhao L."/>
            <person name="Sherman L."/>
            <person name="Pakrasi H."/>
            <person name="Richardson P."/>
        </authorList>
    </citation>
    <scope>NUCLEOTIDE SEQUENCE</scope>
    <source>
        <strain evidence="2">PCC 7424</strain>
        <plasmid evidence="2">pP742402</plasmid>
    </source>
</reference>
<dbReference type="HOGENOM" id="CLU_1224293_0_0_3"/>
<dbReference type="OrthoDB" id="481923at2"/>
<dbReference type="KEGG" id="cyc:PCC7424_5691"/>